<sequence>WILPEKITFVESLSVAELAKKLHREPSEIIKKLFMLGVMATINQELDKDAIELICADYGVEVEEEIRVDITDLETHFEQTEEINEEDLSERPPVVTIMGHVDHGKTTLLDSIRNTKVTAGEAGGITQHIGAYQVTEGDKKITFLDTPGHAAFTTMRARGA</sequence>
<evidence type="ECO:0000256" key="4">
    <source>
        <dbReference type="ARBA" id="ARBA00022917"/>
    </source>
</evidence>
<dbReference type="InterPro" id="IPR005225">
    <property type="entry name" value="Small_GTP-bd"/>
</dbReference>
<name>A0A2M9QB74_9BACI</name>
<protein>
    <submittedName>
        <fullName evidence="7">Translation initiation factor IF-2</fullName>
    </submittedName>
</protein>
<dbReference type="Proteomes" id="UP000232101">
    <property type="component" value="Unassembled WGS sequence"/>
</dbReference>
<comment type="caution">
    <text evidence="7">The sequence shown here is derived from an EMBL/GenBank/DDBJ whole genome shotgun (WGS) entry which is preliminary data.</text>
</comment>
<dbReference type="RefSeq" id="WP_157804050.1">
    <property type="nucleotide sequence ID" value="NZ_PHQY01000202.1"/>
</dbReference>
<dbReference type="GO" id="GO:0005829">
    <property type="term" value="C:cytosol"/>
    <property type="evidence" value="ECO:0007669"/>
    <property type="project" value="TreeGrafter"/>
</dbReference>
<keyword evidence="2 7" id="KW-0396">Initiation factor</keyword>
<dbReference type="InterPro" id="IPR000795">
    <property type="entry name" value="T_Tr_GTP-bd_dom"/>
</dbReference>
<evidence type="ECO:0000256" key="5">
    <source>
        <dbReference type="ARBA" id="ARBA00023134"/>
    </source>
</evidence>
<evidence type="ECO:0000259" key="6">
    <source>
        <dbReference type="PROSITE" id="PS51722"/>
    </source>
</evidence>
<keyword evidence="4" id="KW-0648">Protein biosynthesis</keyword>
<comment type="similarity">
    <text evidence="1">Belongs to the TRAFAC class translation factor GTPase superfamily. Classic translation factor GTPase family. IF-2 subfamily.</text>
</comment>
<feature type="non-terminal residue" evidence="7">
    <location>
        <position position="160"/>
    </location>
</feature>
<evidence type="ECO:0000256" key="3">
    <source>
        <dbReference type="ARBA" id="ARBA00022741"/>
    </source>
</evidence>
<dbReference type="Pfam" id="PF00009">
    <property type="entry name" value="GTP_EFTU"/>
    <property type="match status" value="1"/>
</dbReference>
<accession>A0A2M9QB74</accession>
<dbReference type="PROSITE" id="PS51722">
    <property type="entry name" value="G_TR_2"/>
    <property type="match status" value="1"/>
</dbReference>
<reference evidence="7 8" key="1">
    <citation type="submission" date="2017-11" db="EMBL/GenBank/DDBJ databases">
        <title>Bacterial isolate from king chilli rhizosphere.</title>
        <authorList>
            <person name="Takhelmayum P."/>
            <person name="Sarangthem I."/>
        </authorList>
    </citation>
    <scope>NUCLEOTIDE SEQUENCE [LARGE SCALE GENOMIC DNA]</scope>
    <source>
        <strain evidence="8">t26</strain>
    </source>
</reference>
<dbReference type="GO" id="GO:0005525">
    <property type="term" value="F:GTP binding"/>
    <property type="evidence" value="ECO:0007669"/>
    <property type="project" value="UniProtKB-KW"/>
</dbReference>
<feature type="domain" description="Tr-type G" evidence="6">
    <location>
        <begin position="90"/>
        <end position="160"/>
    </location>
</feature>
<dbReference type="InterPro" id="IPR015760">
    <property type="entry name" value="TIF_IF2"/>
</dbReference>
<evidence type="ECO:0000313" key="7">
    <source>
        <dbReference type="EMBL" id="PJO45295.1"/>
    </source>
</evidence>
<evidence type="ECO:0000313" key="8">
    <source>
        <dbReference type="Proteomes" id="UP000232101"/>
    </source>
</evidence>
<feature type="non-terminal residue" evidence="7">
    <location>
        <position position="1"/>
    </location>
</feature>
<dbReference type="Gene3D" id="3.40.50.300">
    <property type="entry name" value="P-loop containing nucleotide triphosphate hydrolases"/>
    <property type="match status" value="1"/>
</dbReference>
<dbReference type="InterPro" id="IPR027417">
    <property type="entry name" value="P-loop_NTPase"/>
</dbReference>
<keyword evidence="5" id="KW-0342">GTP-binding</keyword>
<dbReference type="PANTHER" id="PTHR43381">
    <property type="entry name" value="TRANSLATION INITIATION FACTOR IF-2-RELATED"/>
    <property type="match status" value="1"/>
</dbReference>
<evidence type="ECO:0000256" key="1">
    <source>
        <dbReference type="ARBA" id="ARBA00007733"/>
    </source>
</evidence>
<dbReference type="NCBIfam" id="TIGR00231">
    <property type="entry name" value="small_GTP"/>
    <property type="match status" value="1"/>
</dbReference>
<dbReference type="Pfam" id="PF04760">
    <property type="entry name" value="IF2_N"/>
    <property type="match status" value="1"/>
</dbReference>
<keyword evidence="3" id="KW-0547">Nucleotide-binding</keyword>
<proteinExistence type="inferred from homology"/>
<gene>
    <name evidence="7" type="ORF">CWD94_01970</name>
</gene>
<dbReference type="GO" id="GO:0003924">
    <property type="term" value="F:GTPase activity"/>
    <property type="evidence" value="ECO:0007669"/>
    <property type="project" value="InterPro"/>
</dbReference>
<dbReference type="AlphaFoldDB" id="A0A2M9QB74"/>
<evidence type="ECO:0000256" key="2">
    <source>
        <dbReference type="ARBA" id="ARBA00022540"/>
    </source>
</evidence>
<dbReference type="SUPFAM" id="SSF52540">
    <property type="entry name" value="P-loop containing nucleoside triphosphate hydrolases"/>
    <property type="match status" value="1"/>
</dbReference>
<organism evidence="7 8">
    <name type="scientific">Lysinibacillus xylanilyticus</name>
    <dbReference type="NCBI Taxonomy" id="582475"/>
    <lineage>
        <taxon>Bacteria</taxon>
        <taxon>Bacillati</taxon>
        <taxon>Bacillota</taxon>
        <taxon>Bacilli</taxon>
        <taxon>Bacillales</taxon>
        <taxon>Bacillaceae</taxon>
        <taxon>Lysinibacillus</taxon>
    </lineage>
</organism>
<dbReference type="PANTHER" id="PTHR43381:SF5">
    <property type="entry name" value="TR-TYPE G DOMAIN-CONTAINING PROTEIN"/>
    <property type="match status" value="1"/>
</dbReference>
<dbReference type="GO" id="GO:0003743">
    <property type="term" value="F:translation initiation factor activity"/>
    <property type="evidence" value="ECO:0007669"/>
    <property type="project" value="UniProtKB-KW"/>
</dbReference>
<dbReference type="InterPro" id="IPR006847">
    <property type="entry name" value="IF2_N"/>
</dbReference>
<dbReference type="EMBL" id="PHQY01000202">
    <property type="protein sequence ID" value="PJO45295.1"/>
    <property type="molecule type" value="Genomic_DNA"/>
</dbReference>